<name>A0AAP0SCI1_LIQFO</name>
<dbReference type="PROSITE" id="PS51742">
    <property type="entry name" value="PPC"/>
    <property type="match status" value="1"/>
</dbReference>
<reference evidence="7 8" key="1">
    <citation type="journal article" date="2024" name="Plant J.">
        <title>Genome sequences and population genomics reveal climatic adaptation and genomic divergence between two closely related sweetgum species.</title>
        <authorList>
            <person name="Xu W.Q."/>
            <person name="Ren C.Q."/>
            <person name="Zhang X.Y."/>
            <person name="Comes H.P."/>
            <person name="Liu X.H."/>
            <person name="Li Y.G."/>
            <person name="Kettle C.J."/>
            <person name="Jalonen R."/>
            <person name="Gaisberger H."/>
            <person name="Ma Y.Z."/>
            <person name="Qiu Y.X."/>
        </authorList>
    </citation>
    <scope>NUCLEOTIDE SEQUENCE [LARGE SCALE GENOMIC DNA]</scope>
    <source>
        <strain evidence="7">Hangzhou</strain>
    </source>
</reference>
<dbReference type="CDD" id="cd11378">
    <property type="entry name" value="DUF296"/>
    <property type="match status" value="1"/>
</dbReference>
<protein>
    <recommendedName>
        <fullName evidence="4">AT-hook motif nuclear-localized protein</fullName>
    </recommendedName>
</protein>
<evidence type="ECO:0000256" key="4">
    <source>
        <dbReference type="RuleBase" id="RU367031"/>
    </source>
</evidence>
<comment type="domain">
    <text evidence="4">The PPC domain mediates interactions between AHL proteins.</text>
</comment>
<dbReference type="Proteomes" id="UP001415857">
    <property type="component" value="Unassembled WGS sequence"/>
</dbReference>
<dbReference type="Gene3D" id="3.30.1330.80">
    <property type="entry name" value="Hypothetical protein, similar to alpha- acetolactate decarboxylase, domain 2"/>
    <property type="match status" value="1"/>
</dbReference>
<sequence length="211" mass="22192">MWPRKLCCSCNKVSVKYVFYLHLVRSRMHPLRQPATSGGSITYEGRFEILSLSGSYVRTELGGRTGGLSVCLSSTDGQIVGGGVGGPLKAAGPVQVIVGTFLIDTKKDVGAGVKGDASANQLPSPVGGVSVSSGGFRPAVESSGRIPGRGSDDHQNISSSHFMVQPRGMHMTPSRPTDWRAGPDARSSGSYELTGRTARAAHQSPENGEYE</sequence>
<dbReference type="InterPro" id="IPR005175">
    <property type="entry name" value="PPC_dom"/>
</dbReference>
<comment type="subcellular location">
    <subcellularLocation>
        <location evidence="4">Nucleus</location>
    </subcellularLocation>
</comment>
<evidence type="ECO:0000313" key="8">
    <source>
        <dbReference type="Proteomes" id="UP001415857"/>
    </source>
</evidence>
<dbReference type="EMBL" id="JBBPBK010000001">
    <property type="protein sequence ID" value="KAK9292051.1"/>
    <property type="molecule type" value="Genomic_DNA"/>
</dbReference>
<dbReference type="Pfam" id="PF03479">
    <property type="entry name" value="PCC"/>
    <property type="match status" value="1"/>
</dbReference>
<evidence type="ECO:0000256" key="1">
    <source>
        <dbReference type="ARBA" id="ARBA00023015"/>
    </source>
</evidence>
<organism evidence="7 8">
    <name type="scientific">Liquidambar formosana</name>
    <name type="common">Formosan gum</name>
    <dbReference type="NCBI Taxonomy" id="63359"/>
    <lineage>
        <taxon>Eukaryota</taxon>
        <taxon>Viridiplantae</taxon>
        <taxon>Streptophyta</taxon>
        <taxon>Embryophyta</taxon>
        <taxon>Tracheophyta</taxon>
        <taxon>Spermatophyta</taxon>
        <taxon>Magnoliopsida</taxon>
        <taxon>eudicotyledons</taxon>
        <taxon>Gunneridae</taxon>
        <taxon>Pentapetalae</taxon>
        <taxon>Saxifragales</taxon>
        <taxon>Altingiaceae</taxon>
        <taxon>Liquidambar</taxon>
    </lineage>
</organism>
<comment type="caution">
    <text evidence="7">The sequence shown here is derived from an EMBL/GenBank/DDBJ whole genome shotgun (WGS) entry which is preliminary data.</text>
</comment>
<dbReference type="SUPFAM" id="SSF117856">
    <property type="entry name" value="AF0104/ALDC/Ptd012-like"/>
    <property type="match status" value="1"/>
</dbReference>
<evidence type="ECO:0000256" key="5">
    <source>
        <dbReference type="SAM" id="MobiDB-lite"/>
    </source>
</evidence>
<proteinExistence type="predicted"/>
<evidence type="ECO:0000259" key="6">
    <source>
        <dbReference type="PROSITE" id="PS51742"/>
    </source>
</evidence>
<feature type="domain" description="PPC" evidence="6">
    <location>
        <begin position="1"/>
        <end position="125"/>
    </location>
</feature>
<accession>A0AAP0SCI1</accession>
<keyword evidence="4" id="KW-0539">Nucleus</keyword>
<dbReference type="PANTHER" id="PTHR31500">
    <property type="entry name" value="AT-HOOK MOTIF NUCLEAR-LOCALIZED PROTEIN 9"/>
    <property type="match status" value="1"/>
</dbReference>
<feature type="region of interest" description="Disordered" evidence="5">
    <location>
        <begin position="116"/>
        <end position="211"/>
    </location>
</feature>
<dbReference type="GO" id="GO:0005634">
    <property type="term" value="C:nucleus"/>
    <property type="evidence" value="ECO:0007669"/>
    <property type="project" value="UniProtKB-SubCell"/>
</dbReference>
<comment type="function">
    <text evidence="4">Transcription factor that specifically binds AT-rich DNA sequences related to the nuclear matrix attachment regions (MARs).</text>
</comment>
<feature type="compositionally biased region" description="Low complexity" evidence="5">
    <location>
        <begin position="123"/>
        <end position="135"/>
    </location>
</feature>
<dbReference type="InterPro" id="IPR039605">
    <property type="entry name" value="AHL"/>
</dbReference>
<keyword evidence="1 4" id="KW-0805">Transcription regulation</keyword>
<keyword evidence="3 4" id="KW-0804">Transcription</keyword>
<dbReference type="PANTHER" id="PTHR31500:SF68">
    <property type="entry name" value="AT-HOOK MOTIF NUCLEAR-LOCALIZED PROTEIN 14"/>
    <property type="match status" value="1"/>
</dbReference>
<evidence type="ECO:0000256" key="3">
    <source>
        <dbReference type="ARBA" id="ARBA00023163"/>
    </source>
</evidence>
<dbReference type="AlphaFoldDB" id="A0AAP0SCI1"/>
<keyword evidence="2 4" id="KW-0238">DNA-binding</keyword>
<keyword evidence="8" id="KW-1185">Reference proteome</keyword>
<evidence type="ECO:0000313" key="7">
    <source>
        <dbReference type="EMBL" id="KAK9292051.1"/>
    </source>
</evidence>
<gene>
    <name evidence="7" type="ORF">L1049_020005</name>
</gene>
<evidence type="ECO:0000256" key="2">
    <source>
        <dbReference type="ARBA" id="ARBA00023125"/>
    </source>
</evidence>
<dbReference type="GO" id="GO:0003680">
    <property type="term" value="F:minor groove of adenine-thymine-rich DNA binding"/>
    <property type="evidence" value="ECO:0007669"/>
    <property type="project" value="UniProtKB-UniRule"/>
</dbReference>